<evidence type="ECO:0000313" key="1">
    <source>
        <dbReference type="EMBL" id="KAB2601474.1"/>
    </source>
</evidence>
<reference evidence="1 2" key="3">
    <citation type="submission" date="2019-11" db="EMBL/GenBank/DDBJ databases">
        <title>A de novo genome assembly of a pear dwarfing rootstock.</title>
        <authorList>
            <person name="Wang F."/>
            <person name="Wang J."/>
            <person name="Li S."/>
            <person name="Zhang Y."/>
            <person name="Fang M."/>
            <person name="Ma L."/>
            <person name="Zhao Y."/>
            <person name="Jiang S."/>
        </authorList>
    </citation>
    <scope>NUCLEOTIDE SEQUENCE [LARGE SCALE GENOMIC DNA]</scope>
    <source>
        <strain evidence="1">S2</strain>
        <tissue evidence="1">Leaf</tissue>
    </source>
</reference>
<accession>A0A5N5FT79</accession>
<gene>
    <name evidence="1" type="ORF">D8674_002479</name>
</gene>
<reference evidence="2" key="2">
    <citation type="submission" date="2019-10" db="EMBL/GenBank/DDBJ databases">
        <title>A de novo genome assembly of a pear dwarfing rootstock.</title>
        <authorList>
            <person name="Wang F."/>
            <person name="Wang J."/>
            <person name="Li S."/>
            <person name="Zhang Y."/>
            <person name="Fang M."/>
            <person name="Ma L."/>
            <person name="Zhao Y."/>
            <person name="Jiang S."/>
        </authorList>
    </citation>
    <scope>NUCLEOTIDE SEQUENCE [LARGE SCALE GENOMIC DNA]</scope>
</reference>
<keyword evidence="2" id="KW-1185">Reference proteome</keyword>
<organism evidence="1 2">
    <name type="scientific">Pyrus ussuriensis x Pyrus communis</name>
    <dbReference type="NCBI Taxonomy" id="2448454"/>
    <lineage>
        <taxon>Eukaryota</taxon>
        <taxon>Viridiplantae</taxon>
        <taxon>Streptophyta</taxon>
        <taxon>Embryophyta</taxon>
        <taxon>Tracheophyta</taxon>
        <taxon>Spermatophyta</taxon>
        <taxon>Magnoliopsida</taxon>
        <taxon>eudicotyledons</taxon>
        <taxon>Gunneridae</taxon>
        <taxon>Pentapetalae</taxon>
        <taxon>rosids</taxon>
        <taxon>fabids</taxon>
        <taxon>Rosales</taxon>
        <taxon>Rosaceae</taxon>
        <taxon>Amygdaloideae</taxon>
        <taxon>Maleae</taxon>
        <taxon>Pyrus</taxon>
    </lineage>
</organism>
<name>A0A5N5FT79_9ROSA</name>
<evidence type="ECO:0000313" key="2">
    <source>
        <dbReference type="Proteomes" id="UP000327157"/>
    </source>
</evidence>
<sequence>MLELRVENAAASAGCFCFGHYACKSIMKLFSGYVMYVKSSFQKQLPCKVSVLVENNRNVLRSHDCGYRIDSRNCPNGATFECSVRELPWR</sequence>
<dbReference type="EMBL" id="SMOL01000695">
    <property type="protein sequence ID" value="KAB2601474.1"/>
    <property type="molecule type" value="Genomic_DNA"/>
</dbReference>
<reference evidence="1 2" key="1">
    <citation type="submission" date="2019-09" db="EMBL/GenBank/DDBJ databases">
        <authorList>
            <person name="Ou C."/>
        </authorList>
    </citation>
    <scope>NUCLEOTIDE SEQUENCE [LARGE SCALE GENOMIC DNA]</scope>
    <source>
        <strain evidence="1">S2</strain>
        <tissue evidence="1">Leaf</tissue>
    </source>
</reference>
<dbReference type="AlphaFoldDB" id="A0A5N5FT79"/>
<comment type="caution">
    <text evidence="1">The sequence shown here is derived from an EMBL/GenBank/DDBJ whole genome shotgun (WGS) entry which is preliminary data.</text>
</comment>
<protein>
    <submittedName>
        <fullName evidence="1">F-box protein</fullName>
    </submittedName>
</protein>
<proteinExistence type="predicted"/>
<dbReference type="Proteomes" id="UP000327157">
    <property type="component" value="Chromosome 10"/>
</dbReference>